<organism evidence="2 3">
    <name type="scientific">Crenichthys baileyi</name>
    <name type="common">White River springfish</name>
    <dbReference type="NCBI Taxonomy" id="28760"/>
    <lineage>
        <taxon>Eukaryota</taxon>
        <taxon>Metazoa</taxon>
        <taxon>Chordata</taxon>
        <taxon>Craniata</taxon>
        <taxon>Vertebrata</taxon>
        <taxon>Euteleostomi</taxon>
        <taxon>Actinopterygii</taxon>
        <taxon>Neopterygii</taxon>
        <taxon>Teleostei</taxon>
        <taxon>Neoteleostei</taxon>
        <taxon>Acanthomorphata</taxon>
        <taxon>Ovalentaria</taxon>
        <taxon>Atherinomorphae</taxon>
        <taxon>Cyprinodontiformes</taxon>
        <taxon>Goodeidae</taxon>
        <taxon>Crenichthys</taxon>
    </lineage>
</organism>
<name>A0AAV9QVL1_9TELE</name>
<feature type="compositionally biased region" description="Low complexity" evidence="1">
    <location>
        <begin position="38"/>
        <end position="63"/>
    </location>
</feature>
<proteinExistence type="predicted"/>
<comment type="caution">
    <text evidence="2">The sequence shown here is derived from an EMBL/GenBank/DDBJ whole genome shotgun (WGS) entry which is preliminary data.</text>
</comment>
<feature type="compositionally biased region" description="Polar residues" evidence="1">
    <location>
        <begin position="277"/>
        <end position="291"/>
    </location>
</feature>
<feature type="compositionally biased region" description="Polar residues" evidence="1">
    <location>
        <begin position="244"/>
        <end position="267"/>
    </location>
</feature>
<dbReference type="Proteomes" id="UP001311232">
    <property type="component" value="Unassembled WGS sequence"/>
</dbReference>
<evidence type="ECO:0000313" key="3">
    <source>
        <dbReference type="Proteomes" id="UP001311232"/>
    </source>
</evidence>
<feature type="compositionally biased region" description="Low complexity" evidence="1">
    <location>
        <begin position="473"/>
        <end position="483"/>
    </location>
</feature>
<evidence type="ECO:0000313" key="2">
    <source>
        <dbReference type="EMBL" id="KAK5601243.1"/>
    </source>
</evidence>
<feature type="region of interest" description="Disordered" evidence="1">
    <location>
        <begin position="220"/>
        <end position="536"/>
    </location>
</feature>
<sequence>MSVFEPTESFPVRMKSSCNMKLPLHRSGDHNGNAFPVSSSSSSSSSSCLGESSPESLRSLSSLNGGRTDSPLEYDLLEVTLMTTMMPGAENIEDVVLSKWSAEEEDSSAGMFPTESNDVSVYLDASSGDYHQNTWNDNLTLSLNANDGCHGNEDVTKGSCGRRGSTTADSDTTEILADDDEEEEALFVSVSSEVCVTLAQVNPGGSAAGLDLQADAVRTDENKLGSERPQGSLDNPAASPDLGETSQISCSSPSSNRPAEDSLTVTSAPPEEPEICETQTRPTSTGKTSSLEAKRVPKPVKARTGSQNTSSFKTHPQNKPVSDTAMRAVPRKDEVDGGKKSSPSPIKVAVILRRSRGKSASIKANHKVAATSTSVQPEKKNPVVSEVVGDGPLDAPGKPVQDLLDGLEKNGPSVPRETELMSQVPETEAADGKQRIPSKRVSSRLGPGVRQQGRTNRPDRGPAPPPGSGIGPPGQESSEPGASEESRVVEADGSLAKRQNQNQAIREEGMIQAHAMIRPPTITEPGNRPDPPSPCR</sequence>
<gene>
    <name evidence="2" type="ORF">CRENBAI_002451</name>
</gene>
<dbReference type="EMBL" id="JAHHUM010002702">
    <property type="protein sequence ID" value="KAK5601243.1"/>
    <property type="molecule type" value="Genomic_DNA"/>
</dbReference>
<feature type="region of interest" description="Disordered" evidence="1">
    <location>
        <begin position="21"/>
        <end position="69"/>
    </location>
</feature>
<dbReference type="AlphaFoldDB" id="A0AAV9QVL1"/>
<feature type="compositionally biased region" description="Polar residues" evidence="1">
    <location>
        <begin position="304"/>
        <end position="321"/>
    </location>
</feature>
<feature type="region of interest" description="Disordered" evidence="1">
    <location>
        <begin position="157"/>
        <end position="176"/>
    </location>
</feature>
<protein>
    <submittedName>
        <fullName evidence="2">Uncharacterized protein</fullName>
    </submittedName>
</protein>
<reference evidence="2 3" key="1">
    <citation type="submission" date="2021-06" db="EMBL/GenBank/DDBJ databases">
        <authorList>
            <person name="Palmer J.M."/>
        </authorList>
    </citation>
    <scope>NUCLEOTIDE SEQUENCE [LARGE SCALE GENOMIC DNA]</scope>
    <source>
        <strain evidence="2 3">MEX-2019</strain>
        <tissue evidence="2">Muscle</tissue>
    </source>
</reference>
<keyword evidence="3" id="KW-1185">Reference proteome</keyword>
<accession>A0AAV9QVL1</accession>
<evidence type="ECO:0000256" key="1">
    <source>
        <dbReference type="SAM" id="MobiDB-lite"/>
    </source>
</evidence>
<feature type="compositionally biased region" description="Basic and acidic residues" evidence="1">
    <location>
        <begin position="330"/>
        <end position="339"/>
    </location>
</feature>